<sequence length="100" mass="11654">MEDNLDKAVVETVNRNFELKLRRRIIPESEFLEILSLAIAHLLNNNTQKLLSVLYRLDVDENKFRQALLAEDSRQAAGNIAALVLAREKQKLEFRRRYSS</sequence>
<organism evidence="1 2">
    <name type="scientific">Adhaeribacter soli</name>
    <dbReference type="NCBI Taxonomy" id="2607655"/>
    <lineage>
        <taxon>Bacteria</taxon>
        <taxon>Pseudomonadati</taxon>
        <taxon>Bacteroidota</taxon>
        <taxon>Cytophagia</taxon>
        <taxon>Cytophagales</taxon>
        <taxon>Hymenobacteraceae</taxon>
        <taxon>Adhaeribacter</taxon>
    </lineage>
</organism>
<name>A0A5N1J1L9_9BACT</name>
<dbReference type="Proteomes" id="UP000326570">
    <property type="component" value="Unassembled WGS sequence"/>
</dbReference>
<dbReference type="EMBL" id="VTWT01000002">
    <property type="protein sequence ID" value="KAA9340638.1"/>
    <property type="molecule type" value="Genomic_DNA"/>
</dbReference>
<gene>
    <name evidence="1" type="ORF">F0P94_04205</name>
</gene>
<protein>
    <submittedName>
        <fullName evidence="1">Uncharacterized protein</fullName>
    </submittedName>
</protein>
<dbReference type="AlphaFoldDB" id="A0A5N1J1L9"/>
<proteinExistence type="predicted"/>
<dbReference type="RefSeq" id="WP_150902565.1">
    <property type="nucleotide sequence ID" value="NZ_VTWT01000002.1"/>
</dbReference>
<accession>A0A5N1J1L9</accession>
<keyword evidence="2" id="KW-1185">Reference proteome</keyword>
<reference evidence="1 2" key="1">
    <citation type="submission" date="2019-09" db="EMBL/GenBank/DDBJ databases">
        <title>Genome sequence of Adhaeribacter sp. M2.</title>
        <authorList>
            <person name="Srinivasan S."/>
        </authorList>
    </citation>
    <scope>NUCLEOTIDE SEQUENCE [LARGE SCALE GENOMIC DNA]</scope>
    <source>
        <strain evidence="1 2">M2</strain>
    </source>
</reference>
<evidence type="ECO:0000313" key="1">
    <source>
        <dbReference type="EMBL" id="KAA9340638.1"/>
    </source>
</evidence>
<evidence type="ECO:0000313" key="2">
    <source>
        <dbReference type="Proteomes" id="UP000326570"/>
    </source>
</evidence>
<comment type="caution">
    <text evidence="1">The sequence shown here is derived from an EMBL/GenBank/DDBJ whole genome shotgun (WGS) entry which is preliminary data.</text>
</comment>